<dbReference type="InParanoid" id="I4YJK1"/>
<dbReference type="EMBL" id="JH668223">
    <property type="protein sequence ID" value="EIM24143.1"/>
    <property type="molecule type" value="Genomic_DNA"/>
</dbReference>
<dbReference type="GO" id="GO:0005085">
    <property type="term" value="F:guanyl-nucleotide exchange factor activity"/>
    <property type="evidence" value="ECO:0007669"/>
    <property type="project" value="TreeGrafter"/>
</dbReference>
<dbReference type="Proteomes" id="UP000005242">
    <property type="component" value="Unassembled WGS sequence"/>
</dbReference>
<dbReference type="HOGENOM" id="CLU_017519_1_0_1"/>
<dbReference type="AlphaFoldDB" id="I4YJK1"/>
<gene>
    <name evidence="3" type="ORF">WALSEDRAFT_26844</name>
</gene>
<dbReference type="InterPro" id="IPR036047">
    <property type="entry name" value="F-box-like_dom_sf"/>
</dbReference>
<dbReference type="Pfam" id="PF12937">
    <property type="entry name" value="F-box-like"/>
    <property type="match status" value="1"/>
</dbReference>
<dbReference type="GeneID" id="18470956"/>
<organism evidence="3 4">
    <name type="scientific">Wallemia mellicola (strain ATCC MYA-4683 / CBS 633.66)</name>
    <name type="common">Wallemia sebi (CBS 633.66)</name>
    <dbReference type="NCBI Taxonomy" id="671144"/>
    <lineage>
        <taxon>Eukaryota</taxon>
        <taxon>Fungi</taxon>
        <taxon>Dikarya</taxon>
        <taxon>Basidiomycota</taxon>
        <taxon>Wallemiomycotina</taxon>
        <taxon>Wallemiomycetes</taxon>
        <taxon>Wallemiales</taxon>
        <taxon>Wallemiaceae</taxon>
        <taxon>Wallemia</taxon>
    </lineage>
</organism>
<accession>I4YJK1</accession>
<dbReference type="GO" id="GO:0005737">
    <property type="term" value="C:cytoplasm"/>
    <property type="evidence" value="ECO:0007669"/>
    <property type="project" value="TreeGrafter"/>
</dbReference>
<dbReference type="Pfam" id="PF00415">
    <property type="entry name" value="RCC1"/>
    <property type="match status" value="1"/>
</dbReference>
<evidence type="ECO:0000313" key="4">
    <source>
        <dbReference type="Proteomes" id="UP000005242"/>
    </source>
</evidence>
<dbReference type="InterPro" id="IPR009091">
    <property type="entry name" value="RCC1/BLIP-II"/>
</dbReference>
<dbReference type="OrthoDB" id="61110at2759"/>
<dbReference type="PANTHER" id="PTHR45982:SF3">
    <property type="entry name" value="F-BOX PROTEIN POF9"/>
    <property type="match status" value="1"/>
</dbReference>
<dbReference type="Gene3D" id="2.130.10.30">
    <property type="entry name" value="Regulator of chromosome condensation 1/beta-lactamase-inhibitor protein II"/>
    <property type="match status" value="2"/>
</dbReference>
<protein>
    <submittedName>
        <fullName evidence="3">RCC1/BLIP-II</fullName>
    </submittedName>
</protein>
<dbReference type="SUPFAM" id="SSF50985">
    <property type="entry name" value="RCC1/BLIP-II"/>
    <property type="match status" value="1"/>
</dbReference>
<dbReference type="OMA" id="FPYLDAK"/>
<dbReference type="PANTHER" id="PTHR45982">
    <property type="entry name" value="REGULATOR OF CHROMOSOME CONDENSATION"/>
    <property type="match status" value="1"/>
</dbReference>
<dbReference type="Gene3D" id="1.20.1280.50">
    <property type="match status" value="1"/>
</dbReference>
<dbReference type="InterPro" id="IPR001810">
    <property type="entry name" value="F-box_dom"/>
</dbReference>
<dbReference type="Pfam" id="PF13540">
    <property type="entry name" value="RCC1_2"/>
    <property type="match status" value="1"/>
</dbReference>
<feature type="repeat" description="RCC1" evidence="1">
    <location>
        <begin position="137"/>
        <end position="192"/>
    </location>
</feature>
<dbReference type="PROSITE" id="PS50012">
    <property type="entry name" value="RCC1_3"/>
    <property type="match status" value="3"/>
</dbReference>
<dbReference type="PROSITE" id="PS50181">
    <property type="entry name" value="FBOX"/>
    <property type="match status" value="1"/>
</dbReference>
<proteinExistence type="predicted"/>
<sequence length="508" mass="56777">MMDRLPPEIILDNILPLLTLKDILHLSSTSKSLHFLISDQIVWKRRLLDDYNSYLALRVLTQSDNISLDWQDIYRRTLTPQVYVWGVATNGRLGIDFNDERIKRGNCVPQPIKIDTRSNLVQLVAGGWSFHGLDRNGDITFWGQYNGDSFIYGPRDYRDSGARVDKPTKLRLPFKTIEMSAGRAHIMLLSDDGHVYQSTSCALSHRIIHPLLVNDEIEQISAGWTHSAIFTKKGNIMVYWPLDYADSETYRANHENGPRQRVERGVEFIDTHVFDFTPPSITLPSIPNETISKIASAEGAILALTQNGRLYRIDLHGRRGLRGEEAVRNIADLIANGEKRWIELTSFSPQNLQKLLPEGAATPVLSHITSTFRQFTLYAPSVAHSRVFTGDATSNNSKPQLIDLDNVIDVVRGDYHSIALTRSGEVRSFGSQNGGALGVASLDYTRNGTVTTPLPVQFGGNKRKFAFTIAAAGWHSAALVIDLEGDDGDPPETVEETRWCALTIYCSD</sequence>
<evidence type="ECO:0000259" key="2">
    <source>
        <dbReference type="PROSITE" id="PS50181"/>
    </source>
</evidence>
<dbReference type="RefSeq" id="XP_006955968.1">
    <property type="nucleotide sequence ID" value="XM_006955906.1"/>
</dbReference>
<dbReference type="InterPro" id="IPR051553">
    <property type="entry name" value="Ran_GTPase-activating"/>
</dbReference>
<dbReference type="FunCoup" id="I4YJK1">
    <property type="interactions" value="268"/>
</dbReference>
<dbReference type="KEGG" id="wse:WALSEDRAFT_26844"/>
<keyword evidence="4" id="KW-1185">Reference proteome</keyword>
<reference evidence="3 4" key="1">
    <citation type="journal article" date="2012" name="Fungal Genet. Biol.">
        <title>The genome of the xerotolerant mold Wallemia sebi reveals adaptations to osmotic stress and suggests cryptic sexual reproduction.</title>
        <authorList>
            <person name="Padamsee M."/>
            <person name="Kumar T.K.A."/>
            <person name="Riley R."/>
            <person name="Binder M."/>
            <person name="Boyd A."/>
            <person name="Calvo A.M."/>
            <person name="Furukawa K."/>
            <person name="Hesse C."/>
            <person name="Hohmann S."/>
            <person name="James T.Y."/>
            <person name="LaButti K."/>
            <person name="Lapidus A."/>
            <person name="Lindquist E."/>
            <person name="Lucas S."/>
            <person name="Miller K."/>
            <person name="Shantappa S."/>
            <person name="Grigoriev I.V."/>
            <person name="Hibbett D.S."/>
            <person name="McLaughlin D.J."/>
            <person name="Spatafora J.W."/>
            <person name="Aime M.C."/>
        </authorList>
    </citation>
    <scope>NUCLEOTIDE SEQUENCE [LARGE SCALE GENOMIC DNA]</scope>
    <source>
        <strain evidence="4">ATCC MYA-4683 / CBS 633.66</strain>
    </source>
</reference>
<evidence type="ECO:0000256" key="1">
    <source>
        <dbReference type="PROSITE-ProRule" id="PRU00235"/>
    </source>
</evidence>
<feature type="repeat" description="RCC1" evidence="1">
    <location>
        <begin position="80"/>
        <end position="136"/>
    </location>
</feature>
<dbReference type="STRING" id="671144.I4YJK1"/>
<dbReference type="InterPro" id="IPR000408">
    <property type="entry name" value="Reg_chr_condens"/>
</dbReference>
<dbReference type="SUPFAM" id="SSF81383">
    <property type="entry name" value="F-box domain"/>
    <property type="match status" value="1"/>
</dbReference>
<dbReference type="eggNOG" id="ENOG502QUVE">
    <property type="taxonomic scope" value="Eukaryota"/>
</dbReference>
<feature type="domain" description="F-box" evidence="2">
    <location>
        <begin position="7"/>
        <end position="46"/>
    </location>
</feature>
<feature type="repeat" description="RCC1" evidence="1">
    <location>
        <begin position="424"/>
        <end position="482"/>
    </location>
</feature>
<name>I4YJK1_WALMC</name>
<evidence type="ECO:0000313" key="3">
    <source>
        <dbReference type="EMBL" id="EIM24143.1"/>
    </source>
</evidence>